<keyword evidence="3" id="KW-1185">Reference proteome</keyword>
<accession>A0A2P4PVF4</accession>
<name>A0A2P4PVF4_RHIID</name>
<sequence length="204" mass="22563">MRVILGKGRINLRETTTRVASQTARAKQHNESSYKSSKILTCSIQPLQDVLDLQSSNENILHSISSCLPFGLTTSPRISSSGDKDSGLSKRPVDNGFIKRTGSRPCFDYRKIASRTMELSEGMSEGETTQNSPGVTPQQKKKFEAKRVNGSVTLPNESLLHLEGSRLPGCYSKFQDTYHQRFGPGLYFEDDQSPGAKSNLFSLL</sequence>
<dbReference type="AlphaFoldDB" id="A0A2P4PVF4"/>
<protein>
    <submittedName>
        <fullName evidence="2">Uncharacterized protein</fullName>
    </submittedName>
</protein>
<dbReference type="Proteomes" id="UP000018888">
    <property type="component" value="Unassembled WGS sequence"/>
</dbReference>
<dbReference type="EMBL" id="AUPC02000136">
    <property type="protein sequence ID" value="POG69383.1"/>
    <property type="molecule type" value="Genomic_DNA"/>
</dbReference>
<organism evidence="2 3">
    <name type="scientific">Rhizophagus irregularis (strain DAOM 181602 / DAOM 197198 / MUCL 43194)</name>
    <name type="common">Arbuscular mycorrhizal fungus</name>
    <name type="synonym">Glomus intraradices</name>
    <dbReference type="NCBI Taxonomy" id="747089"/>
    <lineage>
        <taxon>Eukaryota</taxon>
        <taxon>Fungi</taxon>
        <taxon>Fungi incertae sedis</taxon>
        <taxon>Mucoromycota</taxon>
        <taxon>Glomeromycotina</taxon>
        <taxon>Glomeromycetes</taxon>
        <taxon>Glomerales</taxon>
        <taxon>Glomeraceae</taxon>
        <taxon>Rhizophagus</taxon>
    </lineage>
</organism>
<feature type="region of interest" description="Disordered" evidence="1">
    <location>
        <begin position="120"/>
        <end position="140"/>
    </location>
</feature>
<gene>
    <name evidence="2" type="ORF">GLOIN_2v1777080</name>
</gene>
<proteinExistence type="predicted"/>
<evidence type="ECO:0000256" key="1">
    <source>
        <dbReference type="SAM" id="MobiDB-lite"/>
    </source>
</evidence>
<reference evidence="2 3" key="1">
    <citation type="journal article" date="2013" name="Proc. Natl. Acad. Sci. U.S.A.">
        <title>Genome of an arbuscular mycorrhizal fungus provides insight into the oldest plant symbiosis.</title>
        <authorList>
            <person name="Tisserant E."/>
            <person name="Malbreil M."/>
            <person name="Kuo A."/>
            <person name="Kohler A."/>
            <person name="Symeonidi A."/>
            <person name="Balestrini R."/>
            <person name="Charron P."/>
            <person name="Duensing N."/>
            <person name="Frei Dit Frey N."/>
            <person name="Gianinazzi-Pearson V."/>
            <person name="Gilbert L.B."/>
            <person name="Handa Y."/>
            <person name="Herr J.R."/>
            <person name="Hijri M."/>
            <person name="Koul R."/>
            <person name="Kawaguchi M."/>
            <person name="Krajinski F."/>
            <person name="Lammers P.J."/>
            <person name="Masclaux F.G."/>
            <person name="Murat C."/>
            <person name="Morin E."/>
            <person name="Ndikumana S."/>
            <person name="Pagni M."/>
            <person name="Petitpierre D."/>
            <person name="Requena N."/>
            <person name="Rosikiewicz P."/>
            <person name="Riley R."/>
            <person name="Saito K."/>
            <person name="San Clemente H."/>
            <person name="Shapiro H."/>
            <person name="van Tuinen D."/>
            <person name="Becard G."/>
            <person name="Bonfante P."/>
            <person name="Paszkowski U."/>
            <person name="Shachar-Hill Y.Y."/>
            <person name="Tuskan G.A."/>
            <person name="Young P.W."/>
            <person name="Sanders I.R."/>
            <person name="Henrissat B."/>
            <person name="Rensing S.A."/>
            <person name="Grigoriev I.V."/>
            <person name="Corradi N."/>
            <person name="Roux C."/>
            <person name="Martin F."/>
        </authorList>
    </citation>
    <scope>NUCLEOTIDE SEQUENCE [LARGE SCALE GENOMIC DNA]</scope>
    <source>
        <strain evidence="2 3">DAOM 197198</strain>
    </source>
</reference>
<dbReference type="VEuPathDB" id="FungiDB:RhiirFUN_000572"/>
<evidence type="ECO:0000313" key="2">
    <source>
        <dbReference type="EMBL" id="POG69383.1"/>
    </source>
</evidence>
<reference evidence="2 3" key="2">
    <citation type="journal article" date="2018" name="New Phytol.">
        <title>High intraspecific genome diversity in the model arbuscular mycorrhizal symbiont Rhizophagus irregularis.</title>
        <authorList>
            <person name="Chen E.C.H."/>
            <person name="Morin E."/>
            <person name="Beaudet D."/>
            <person name="Noel J."/>
            <person name="Yildirir G."/>
            <person name="Ndikumana S."/>
            <person name="Charron P."/>
            <person name="St-Onge C."/>
            <person name="Giorgi J."/>
            <person name="Kruger M."/>
            <person name="Marton T."/>
            <person name="Ropars J."/>
            <person name="Grigoriev I.V."/>
            <person name="Hainaut M."/>
            <person name="Henrissat B."/>
            <person name="Roux C."/>
            <person name="Martin F."/>
            <person name="Corradi N."/>
        </authorList>
    </citation>
    <scope>NUCLEOTIDE SEQUENCE [LARGE SCALE GENOMIC DNA]</scope>
    <source>
        <strain evidence="2 3">DAOM 197198</strain>
    </source>
</reference>
<comment type="caution">
    <text evidence="2">The sequence shown here is derived from an EMBL/GenBank/DDBJ whole genome shotgun (WGS) entry which is preliminary data.</text>
</comment>
<feature type="compositionally biased region" description="Polar residues" evidence="1">
    <location>
        <begin position="126"/>
        <end position="138"/>
    </location>
</feature>
<evidence type="ECO:0000313" key="3">
    <source>
        <dbReference type="Proteomes" id="UP000018888"/>
    </source>
</evidence>